<dbReference type="Gene3D" id="3.55.50.30">
    <property type="match status" value="1"/>
</dbReference>
<dbReference type="AlphaFoldDB" id="A0A937FAL6"/>
<evidence type="ECO:0000313" key="3">
    <source>
        <dbReference type="EMBL" id="MBL3657674.1"/>
    </source>
</evidence>
<protein>
    <submittedName>
        <fullName evidence="3">FecR domain-containing protein</fullName>
    </submittedName>
</protein>
<sequence>MEENYDKLLVKWIDGDLTSEEKESFEKSEHYQSYRSIIEGVSKLKVPEQQTADEAYADFQRKLKSSSSTKEAKVVKFPIWRYMGYAASIIFALAIGTYFMGQTTVETAVADHQNITLPDNSLVMVNAASELTYNKYLFNFTRKIDLEGEAFFEVQKGSDFTVSTANGSVSVLGTKFNVASKASFFETACFEGKVKVSAGGDNETLTQGQKLSFMEGNKKIEDFDIIDSSKPTWASGRSTFKSAPLQHVINQLEAQYPITIDSKAVENKLARSYTGLFPHDDIDEALENVFLPMGITYSKDKNDNSHIILKNQQ</sequence>
<name>A0A937FAL6_9BACT</name>
<gene>
    <name evidence="3" type="ORF">JL102_16105</name>
</gene>
<evidence type="ECO:0000256" key="1">
    <source>
        <dbReference type="SAM" id="Phobius"/>
    </source>
</evidence>
<dbReference type="EMBL" id="JAESIY010000008">
    <property type="protein sequence ID" value="MBL3657674.1"/>
    <property type="molecule type" value="Genomic_DNA"/>
</dbReference>
<dbReference type="InterPro" id="IPR012373">
    <property type="entry name" value="Ferrdict_sens_TM"/>
</dbReference>
<dbReference type="GO" id="GO:0016989">
    <property type="term" value="F:sigma factor antagonist activity"/>
    <property type="evidence" value="ECO:0007669"/>
    <property type="project" value="TreeGrafter"/>
</dbReference>
<dbReference type="Proteomes" id="UP000659388">
    <property type="component" value="Unassembled WGS sequence"/>
</dbReference>
<proteinExistence type="predicted"/>
<evidence type="ECO:0000259" key="2">
    <source>
        <dbReference type="Pfam" id="PF04773"/>
    </source>
</evidence>
<evidence type="ECO:0000313" key="4">
    <source>
        <dbReference type="Proteomes" id="UP000659388"/>
    </source>
</evidence>
<accession>A0A937FAL6</accession>
<keyword evidence="1" id="KW-1133">Transmembrane helix</keyword>
<dbReference type="PANTHER" id="PTHR30273:SF2">
    <property type="entry name" value="PROTEIN FECR"/>
    <property type="match status" value="1"/>
</dbReference>
<dbReference type="PANTHER" id="PTHR30273">
    <property type="entry name" value="PERIPLASMIC SIGNAL SENSOR AND SIGMA FACTOR ACTIVATOR FECR-RELATED"/>
    <property type="match status" value="1"/>
</dbReference>
<comment type="caution">
    <text evidence="3">The sequence shown here is derived from an EMBL/GenBank/DDBJ whole genome shotgun (WGS) entry which is preliminary data.</text>
</comment>
<organism evidence="3 4">
    <name type="scientific">Fulvivirga sediminis</name>
    <dbReference type="NCBI Taxonomy" id="2803949"/>
    <lineage>
        <taxon>Bacteria</taxon>
        <taxon>Pseudomonadati</taxon>
        <taxon>Bacteroidota</taxon>
        <taxon>Cytophagia</taxon>
        <taxon>Cytophagales</taxon>
        <taxon>Fulvivirgaceae</taxon>
        <taxon>Fulvivirga</taxon>
    </lineage>
</organism>
<keyword evidence="4" id="KW-1185">Reference proteome</keyword>
<dbReference type="Pfam" id="PF04773">
    <property type="entry name" value="FecR"/>
    <property type="match status" value="1"/>
</dbReference>
<feature type="transmembrane region" description="Helical" evidence="1">
    <location>
        <begin position="82"/>
        <end position="101"/>
    </location>
</feature>
<feature type="domain" description="FecR protein" evidence="2">
    <location>
        <begin position="104"/>
        <end position="195"/>
    </location>
</feature>
<dbReference type="PIRSF" id="PIRSF018266">
    <property type="entry name" value="FecR"/>
    <property type="match status" value="1"/>
</dbReference>
<keyword evidence="1" id="KW-0812">Transmembrane</keyword>
<dbReference type="Gene3D" id="2.60.120.1440">
    <property type="match status" value="1"/>
</dbReference>
<dbReference type="RefSeq" id="WP_202245453.1">
    <property type="nucleotide sequence ID" value="NZ_JAESIY010000008.1"/>
</dbReference>
<reference evidence="3" key="1">
    <citation type="submission" date="2021-01" db="EMBL/GenBank/DDBJ databases">
        <title>Fulvivirga kasyanovii gen. nov., sp nov., a novel member of the phylum Bacteroidetes isolated from seawater in a mussel farm.</title>
        <authorList>
            <person name="Zhao L.-H."/>
            <person name="Wang Z.-J."/>
        </authorList>
    </citation>
    <scope>NUCLEOTIDE SEQUENCE</scope>
    <source>
        <strain evidence="3">2943</strain>
    </source>
</reference>
<keyword evidence="1" id="KW-0472">Membrane</keyword>
<dbReference type="InterPro" id="IPR006860">
    <property type="entry name" value="FecR"/>
</dbReference>